<proteinExistence type="predicted"/>
<dbReference type="HOGENOM" id="CLU_2655201_0_0_1"/>
<sequence length="76" mass="8035">MEDVIRGEMGLLSEGVEKTLSPSLVLRGWNKGSGKKKGCDILNPGGISSERISRREGLLASRNKGSGHSVLSMGIP</sequence>
<organism evidence="1 2">
    <name type="scientific">Paxillus rubicundulus Ve08.2h10</name>
    <dbReference type="NCBI Taxonomy" id="930991"/>
    <lineage>
        <taxon>Eukaryota</taxon>
        <taxon>Fungi</taxon>
        <taxon>Dikarya</taxon>
        <taxon>Basidiomycota</taxon>
        <taxon>Agaricomycotina</taxon>
        <taxon>Agaricomycetes</taxon>
        <taxon>Agaricomycetidae</taxon>
        <taxon>Boletales</taxon>
        <taxon>Paxilineae</taxon>
        <taxon>Paxillaceae</taxon>
        <taxon>Paxillus</taxon>
    </lineage>
</organism>
<gene>
    <name evidence="1" type="ORF">PAXRUDRAFT_821987</name>
</gene>
<reference evidence="1 2" key="1">
    <citation type="submission" date="2014-04" db="EMBL/GenBank/DDBJ databases">
        <authorList>
            <consortium name="DOE Joint Genome Institute"/>
            <person name="Kuo A."/>
            <person name="Kohler A."/>
            <person name="Jargeat P."/>
            <person name="Nagy L.G."/>
            <person name="Floudas D."/>
            <person name="Copeland A."/>
            <person name="Barry K.W."/>
            <person name="Cichocki N."/>
            <person name="Veneault-Fourrey C."/>
            <person name="LaButti K."/>
            <person name="Lindquist E.A."/>
            <person name="Lipzen A."/>
            <person name="Lundell T."/>
            <person name="Morin E."/>
            <person name="Murat C."/>
            <person name="Sun H."/>
            <person name="Tunlid A."/>
            <person name="Henrissat B."/>
            <person name="Grigoriev I.V."/>
            <person name="Hibbett D.S."/>
            <person name="Martin F."/>
            <person name="Nordberg H.P."/>
            <person name="Cantor M.N."/>
            <person name="Hua S.X."/>
        </authorList>
    </citation>
    <scope>NUCLEOTIDE SEQUENCE [LARGE SCALE GENOMIC DNA]</scope>
    <source>
        <strain evidence="1 2">Ve08.2h10</strain>
    </source>
</reference>
<keyword evidence="2" id="KW-1185">Reference proteome</keyword>
<protein>
    <submittedName>
        <fullName evidence="1">Uncharacterized protein</fullName>
    </submittedName>
</protein>
<dbReference type="AlphaFoldDB" id="A0A0D0EA88"/>
<reference evidence="2" key="2">
    <citation type="submission" date="2015-01" db="EMBL/GenBank/DDBJ databases">
        <title>Evolutionary Origins and Diversification of the Mycorrhizal Mutualists.</title>
        <authorList>
            <consortium name="DOE Joint Genome Institute"/>
            <consortium name="Mycorrhizal Genomics Consortium"/>
            <person name="Kohler A."/>
            <person name="Kuo A."/>
            <person name="Nagy L.G."/>
            <person name="Floudas D."/>
            <person name="Copeland A."/>
            <person name="Barry K.W."/>
            <person name="Cichocki N."/>
            <person name="Veneault-Fourrey C."/>
            <person name="LaButti K."/>
            <person name="Lindquist E.A."/>
            <person name="Lipzen A."/>
            <person name="Lundell T."/>
            <person name="Morin E."/>
            <person name="Murat C."/>
            <person name="Riley R."/>
            <person name="Ohm R."/>
            <person name="Sun H."/>
            <person name="Tunlid A."/>
            <person name="Henrissat B."/>
            <person name="Grigoriev I.V."/>
            <person name="Hibbett D.S."/>
            <person name="Martin F."/>
        </authorList>
    </citation>
    <scope>NUCLEOTIDE SEQUENCE [LARGE SCALE GENOMIC DNA]</scope>
    <source>
        <strain evidence="2">Ve08.2h10</strain>
    </source>
</reference>
<accession>A0A0D0EA88</accession>
<dbReference type="EMBL" id="KN824841">
    <property type="protein sequence ID" value="KIL00110.1"/>
    <property type="molecule type" value="Genomic_DNA"/>
</dbReference>
<dbReference type="Proteomes" id="UP000054538">
    <property type="component" value="Unassembled WGS sequence"/>
</dbReference>
<dbReference type="InParanoid" id="A0A0D0EA88"/>
<evidence type="ECO:0000313" key="1">
    <source>
        <dbReference type="EMBL" id="KIL00110.1"/>
    </source>
</evidence>
<name>A0A0D0EA88_9AGAM</name>
<evidence type="ECO:0000313" key="2">
    <source>
        <dbReference type="Proteomes" id="UP000054538"/>
    </source>
</evidence>